<proteinExistence type="predicted"/>
<comment type="caution">
    <text evidence="1">The sequence shown here is derived from an EMBL/GenBank/DDBJ whole genome shotgun (WGS) entry which is preliminary data.</text>
</comment>
<dbReference type="EMBL" id="JASBNA010000059">
    <property type="protein sequence ID" value="KAK7679477.1"/>
    <property type="molecule type" value="Genomic_DNA"/>
</dbReference>
<accession>A0AAW0FGV9</accession>
<keyword evidence="2" id="KW-1185">Reference proteome</keyword>
<sequence>MKSIASSMVILSDTRAKARARSRFLIIALGPVWVWDGTATVSGLSHTSEAFQVS</sequence>
<protein>
    <submittedName>
        <fullName evidence="1">Uncharacterized protein</fullName>
    </submittedName>
</protein>
<dbReference type="AlphaFoldDB" id="A0AAW0FGV9"/>
<name>A0AAW0FGV9_9APHY</name>
<reference evidence="1 2" key="1">
    <citation type="submission" date="2022-09" db="EMBL/GenBank/DDBJ databases">
        <authorList>
            <person name="Palmer J.M."/>
        </authorList>
    </citation>
    <scope>NUCLEOTIDE SEQUENCE [LARGE SCALE GENOMIC DNA]</scope>
    <source>
        <strain evidence="1 2">DSM 7382</strain>
    </source>
</reference>
<evidence type="ECO:0000313" key="2">
    <source>
        <dbReference type="Proteomes" id="UP001385951"/>
    </source>
</evidence>
<dbReference type="Proteomes" id="UP001385951">
    <property type="component" value="Unassembled WGS sequence"/>
</dbReference>
<gene>
    <name evidence="1" type="ORF">QCA50_017531</name>
</gene>
<organism evidence="1 2">
    <name type="scientific">Cerrena zonata</name>
    <dbReference type="NCBI Taxonomy" id="2478898"/>
    <lineage>
        <taxon>Eukaryota</taxon>
        <taxon>Fungi</taxon>
        <taxon>Dikarya</taxon>
        <taxon>Basidiomycota</taxon>
        <taxon>Agaricomycotina</taxon>
        <taxon>Agaricomycetes</taxon>
        <taxon>Polyporales</taxon>
        <taxon>Cerrenaceae</taxon>
        <taxon>Cerrena</taxon>
    </lineage>
</organism>
<evidence type="ECO:0000313" key="1">
    <source>
        <dbReference type="EMBL" id="KAK7679477.1"/>
    </source>
</evidence>